<gene>
    <name evidence="2" type="ORF">E4L98_01090</name>
</gene>
<comment type="caution">
    <text evidence="2">The sequence shown here is derived from an EMBL/GenBank/DDBJ whole genome shotgun (WGS) entry which is preliminary data.</text>
</comment>
<reference evidence="2 3" key="1">
    <citation type="submission" date="2019-03" db="EMBL/GenBank/DDBJ databases">
        <title>Draft Genome Sequence of Duganella callidus sp. nov., a Novel Duganella Species Isolated from Cultivated Soil.</title>
        <authorList>
            <person name="Raths R."/>
            <person name="Peta V."/>
            <person name="Bucking H."/>
        </authorList>
    </citation>
    <scope>NUCLEOTIDE SEQUENCE [LARGE SCALE GENOMIC DNA]</scope>
    <source>
        <strain evidence="2 3">DN04</strain>
    </source>
</reference>
<dbReference type="OrthoDB" id="8759701at2"/>
<feature type="domain" description="Ice-binding protein C-terminal" evidence="1">
    <location>
        <begin position="71"/>
        <end position="96"/>
    </location>
</feature>
<dbReference type="InterPro" id="IPR013424">
    <property type="entry name" value="Ice-binding_C"/>
</dbReference>
<dbReference type="Pfam" id="PF07589">
    <property type="entry name" value="PEP-CTERM"/>
    <property type="match status" value="1"/>
</dbReference>
<evidence type="ECO:0000313" key="3">
    <source>
        <dbReference type="Proteomes" id="UP000297729"/>
    </source>
</evidence>
<organism evidence="2 3">
    <name type="scientific">Duganella callida</name>
    <dbReference type="NCBI Taxonomy" id="2561932"/>
    <lineage>
        <taxon>Bacteria</taxon>
        <taxon>Pseudomonadati</taxon>
        <taxon>Pseudomonadota</taxon>
        <taxon>Betaproteobacteria</taxon>
        <taxon>Burkholderiales</taxon>
        <taxon>Oxalobacteraceae</taxon>
        <taxon>Telluria group</taxon>
        <taxon>Duganella</taxon>
    </lineage>
</organism>
<dbReference type="Proteomes" id="UP000297729">
    <property type="component" value="Unassembled WGS sequence"/>
</dbReference>
<keyword evidence="3" id="KW-1185">Reference proteome</keyword>
<dbReference type="NCBIfam" id="TIGR02595">
    <property type="entry name" value="PEP_CTERM"/>
    <property type="match status" value="1"/>
</dbReference>
<name>A0A4Y9T239_9BURK</name>
<dbReference type="EMBL" id="SPVG01000013">
    <property type="protein sequence ID" value="TFW31081.1"/>
    <property type="molecule type" value="Genomic_DNA"/>
</dbReference>
<accession>A0A4Y9T239</accession>
<evidence type="ECO:0000313" key="2">
    <source>
        <dbReference type="EMBL" id="TFW31081.1"/>
    </source>
</evidence>
<dbReference type="AlphaFoldDB" id="A0A4Y9T239"/>
<protein>
    <submittedName>
        <fullName evidence="2">PEP-CTERM sorting domain-containing protein</fullName>
    </submittedName>
</protein>
<proteinExistence type="predicted"/>
<evidence type="ECO:0000259" key="1">
    <source>
        <dbReference type="Pfam" id="PF07589"/>
    </source>
</evidence>
<sequence length="100" mass="10364">MSLYASGWGADGYTLLEDQQDRLASVAWTAGGAADSWSGAMSVSYSNLSTESSDGSFWAEAQISGNSITTAVPEPSTYGMLLGGLALLAGVARRRRNPAV</sequence>